<dbReference type="Proteomes" id="UP000051491">
    <property type="component" value="Unassembled WGS sequence"/>
</dbReference>
<evidence type="ECO:0000313" key="2">
    <source>
        <dbReference type="Proteomes" id="UP000051491"/>
    </source>
</evidence>
<proteinExistence type="predicted"/>
<organism evidence="1 2">
    <name type="scientific">Ligilactobacillus acidipiscis</name>
    <dbReference type="NCBI Taxonomy" id="89059"/>
    <lineage>
        <taxon>Bacteria</taxon>
        <taxon>Bacillati</taxon>
        <taxon>Bacillota</taxon>
        <taxon>Bacilli</taxon>
        <taxon>Lactobacillales</taxon>
        <taxon>Lactobacillaceae</taxon>
        <taxon>Ligilactobacillus</taxon>
    </lineage>
</organism>
<protein>
    <submittedName>
        <fullName evidence="1">Uncharacterized protein</fullName>
    </submittedName>
</protein>
<comment type="caution">
    <text evidence="1">The sequence shown here is derived from an EMBL/GenBank/DDBJ whole genome shotgun (WGS) entry which is preliminary data.</text>
</comment>
<dbReference type="STRING" id="89059.LAC1533_0230"/>
<dbReference type="RefSeq" id="WP_010495206.1">
    <property type="nucleotide sequence ID" value="NZ_JQBK01000033.1"/>
</dbReference>
<dbReference type="OrthoDB" id="2328868at2"/>
<sequence length="244" mass="28315">MPLNIFRPQQFSWLQDYRSFDFLSPILKNQQRIANYDDATIFAFLKQNGLTYANDFILVLTSDGNLRLAHAEEKFQQNEIVLLINQPNRHNLQNNGTVKQPVNKRQLRGLRNLDQNERLNFNLELNGIYQQLLHVADLFFEKNEVSADHVFNFRIYPTIYHYVLSEYHLPATASFSEEDAQVISSIGDFLGAYLWLNISQITTTPLSQANSLHISQLIEEHKLQAPLGEIDYLQLNSHFFGELS</sequence>
<name>A0A0R2K3U5_9LACO</name>
<dbReference type="PATRIC" id="fig|89059.3.peg.1357"/>
<gene>
    <name evidence="1" type="ORF">IV43_GL001258</name>
</gene>
<accession>A0A0R2K3U5</accession>
<dbReference type="EMBL" id="JQBK01000033">
    <property type="protein sequence ID" value="KRN84232.1"/>
    <property type="molecule type" value="Genomic_DNA"/>
</dbReference>
<reference evidence="1 2" key="1">
    <citation type="journal article" date="2015" name="Genome Announc.">
        <title>Expanding the biotechnology potential of lactobacilli through comparative genomics of 213 strains and associated genera.</title>
        <authorList>
            <person name="Sun Z."/>
            <person name="Harris H.M."/>
            <person name="McCann A."/>
            <person name="Guo C."/>
            <person name="Argimon S."/>
            <person name="Zhang W."/>
            <person name="Yang X."/>
            <person name="Jeffery I.B."/>
            <person name="Cooney J.C."/>
            <person name="Kagawa T.F."/>
            <person name="Liu W."/>
            <person name="Song Y."/>
            <person name="Salvetti E."/>
            <person name="Wrobel A."/>
            <person name="Rasinkangas P."/>
            <person name="Parkhill J."/>
            <person name="Rea M.C."/>
            <person name="O'Sullivan O."/>
            <person name="Ritari J."/>
            <person name="Douillard F.P."/>
            <person name="Paul Ross R."/>
            <person name="Yang R."/>
            <person name="Briner A.E."/>
            <person name="Felis G.E."/>
            <person name="de Vos W.M."/>
            <person name="Barrangou R."/>
            <person name="Klaenhammer T.R."/>
            <person name="Caufield P.W."/>
            <person name="Cui Y."/>
            <person name="Zhang H."/>
            <person name="O'Toole P.W."/>
        </authorList>
    </citation>
    <scope>NUCLEOTIDE SEQUENCE [LARGE SCALE GENOMIC DNA]</scope>
    <source>
        <strain evidence="1 2">DSM 15353</strain>
    </source>
</reference>
<dbReference type="AlphaFoldDB" id="A0A0R2K3U5"/>
<evidence type="ECO:0000313" key="1">
    <source>
        <dbReference type="EMBL" id="KRN84232.1"/>
    </source>
</evidence>